<keyword evidence="11" id="KW-1185">Reference proteome</keyword>
<evidence type="ECO:0000313" key="10">
    <source>
        <dbReference type="EMBL" id="MDQ0165649.1"/>
    </source>
</evidence>
<dbReference type="PANTHER" id="PTHR34702">
    <property type="entry name" value="NA(+)/H(+) ANTIPORTER SUBUNIT F1"/>
    <property type="match status" value="1"/>
</dbReference>
<dbReference type="NCBIfam" id="NF009248">
    <property type="entry name" value="PRK12600.1"/>
    <property type="match status" value="1"/>
</dbReference>
<dbReference type="RefSeq" id="WP_307392974.1">
    <property type="nucleotide sequence ID" value="NZ_BAAADK010000011.1"/>
</dbReference>
<reference evidence="10 11" key="1">
    <citation type="submission" date="2023-07" db="EMBL/GenBank/DDBJ databases">
        <title>Genomic Encyclopedia of Type Strains, Phase IV (KMG-IV): sequencing the most valuable type-strain genomes for metagenomic binning, comparative biology and taxonomic classification.</title>
        <authorList>
            <person name="Goeker M."/>
        </authorList>
    </citation>
    <scope>NUCLEOTIDE SEQUENCE [LARGE SCALE GENOMIC DNA]</scope>
    <source>
        <strain evidence="10 11">DSM 12751</strain>
    </source>
</reference>
<evidence type="ECO:0000256" key="5">
    <source>
        <dbReference type="ARBA" id="ARBA00022692"/>
    </source>
</evidence>
<keyword evidence="6 9" id="KW-1133">Transmembrane helix</keyword>
<evidence type="ECO:0000256" key="8">
    <source>
        <dbReference type="PIRNR" id="PIRNR028784"/>
    </source>
</evidence>
<comment type="subcellular location">
    <subcellularLocation>
        <location evidence="1 8">Cell membrane</location>
        <topology evidence="1 8">Multi-pass membrane protein</topology>
    </subcellularLocation>
</comment>
<comment type="similarity">
    <text evidence="2 8">Belongs to the CPA3 antiporters (TC 2.A.63) subunit F family.</text>
</comment>
<evidence type="ECO:0000256" key="3">
    <source>
        <dbReference type="ARBA" id="ARBA00022448"/>
    </source>
</evidence>
<evidence type="ECO:0000313" key="11">
    <source>
        <dbReference type="Proteomes" id="UP001235840"/>
    </source>
</evidence>
<dbReference type="PIRSF" id="PIRSF028784">
    <property type="entry name" value="MrpF"/>
    <property type="match status" value="1"/>
</dbReference>
<protein>
    <submittedName>
        <fullName evidence="10">Multicomponent Na+:H+ antiporter subunit F</fullName>
    </submittedName>
</protein>
<proteinExistence type="inferred from homology"/>
<dbReference type="Proteomes" id="UP001235840">
    <property type="component" value="Unassembled WGS sequence"/>
</dbReference>
<evidence type="ECO:0000256" key="2">
    <source>
        <dbReference type="ARBA" id="ARBA00009212"/>
    </source>
</evidence>
<dbReference type="PANTHER" id="PTHR34702:SF1">
    <property type="entry name" value="NA(+)_H(+) ANTIPORTER SUBUNIT F"/>
    <property type="match status" value="1"/>
</dbReference>
<keyword evidence="7 8" id="KW-0472">Membrane</keyword>
<keyword evidence="3 8" id="KW-0813">Transport</keyword>
<organism evidence="10 11">
    <name type="scientific">Caldalkalibacillus horti</name>
    <dbReference type="NCBI Taxonomy" id="77523"/>
    <lineage>
        <taxon>Bacteria</taxon>
        <taxon>Bacillati</taxon>
        <taxon>Bacillota</taxon>
        <taxon>Bacilli</taxon>
        <taxon>Bacillales</taxon>
        <taxon>Bacillaceae</taxon>
        <taxon>Caldalkalibacillus</taxon>
    </lineage>
</organism>
<dbReference type="Pfam" id="PF04066">
    <property type="entry name" value="MrpF_PhaF"/>
    <property type="match status" value="1"/>
</dbReference>
<comment type="caution">
    <text evidence="10">The sequence shown here is derived from an EMBL/GenBank/DDBJ whole genome shotgun (WGS) entry which is preliminary data.</text>
</comment>
<accession>A0ABT9VXP5</accession>
<evidence type="ECO:0000256" key="4">
    <source>
        <dbReference type="ARBA" id="ARBA00022475"/>
    </source>
</evidence>
<evidence type="ECO:0000256" key="9">
    <source>
        <dbReference type="SAM" id="Phobius"/>
    </source>
</evidence>
<name>A0ABT9VXP5_9BACI</name>
<dbReference type="EMBL" id="JAUSTY010000005">
    <property type="protein sequence ID" value="MDQ0165649.1"/>
    <property type="molecule type" value="Genomic_DNA"/>
</dbReference>
<feature type="transmembrane region" description="Helical" evidence="9">
    <location>
        <begin position="6"/>
        <end position="25"/>
    </location>
</feature>
<gene>
    <name evidence="10" type="ORF">J2S11_001550</name>
</gene>
<evidence type="ECO:0000256" key="1">
    <source>
        <dbReference type="ARBA" id="ARBA00004651"/>
    </source>
</evidence>
<feature type="transmembrane region" description="Helical" evidence="9">
    <location>
        <begin position="34"/>
        <end position="54"/>
    </location>
</feature>
<keyword evidence="4 8" id="KW-1003">Cell membrane</keyword>
<evidence type="ECO:0000256" key="6">
    <source>
        <dbReference type="ARBA" id="ARBA00022989"/>
    </source>
</evidence>
<keyword evidence="8" id="KW-0050">Antiport</keyword>
<keyword evidence="5 9" id="KW-0812">Transmembrane</keyword>
<dbReference type="InterPro" id="IPR007208">
    <property type="entry name" value="MrpF/PhaF-like"/>
</dbReference>
<keyword evidence="8" id="KW-0406">Ion transport</keyword>
<sequence length="93" mass="10218">MLQISIWIVLIVLSLSLLFCFYRVIVGPTLPDRVIALDAIGINMIGVIALVMIVQDTLAYADVILIIGILSFIGSIGLSKFIERGVVIDRDHH</sequence>
<feature type="transmembrane region" description="Helical" evidence="9">
    <location>
        <begin position="60"/>
        <end position="82"/>
    </location>
</feature>
<evidence type="ECO:0000256" key="7">
    <source>
        <dbReference type="ARBA" id="ARBA00023136"/>
    </source>
</evidence>